<gene>
    <name evidence="4" type="ORF">SAMN04488082_11342</name>
</gene>
<proteinExistence type="inferred from homology"/>
<dbReference type="GO" id="GO:0120010">
    <property type="term" value="P:intermembrane phospholipid transfer"/>
    <property type="evidence" value="ECO:0007669"/>
    <property type="project" value="TreeGrafter"/>
</dbReference>
<dbReference type="EMBL" id="FORX01000013">
    <property type="protein sequence ID" value="SFK06886.1"/>
    <property type="molecule type" value="Genomic_DNA"/>
</dbReference>
<dbReference type="STRING" id="52560.SAMN04488082_11342"/>
<reference evidence="5" key="1">
    <citation type="submission" date="2016-10" db="EMBL/GenBank/DDBJ databases">
        <authorList>
            <person name="Varghese N."/>
            <person name="Submissions S."/>
        </authorList>
    </citation>
    <scope>NUCLEOTIDE SEQUENCE [LARGE SCALE GENOMIC DNA]</scope>
    <source>
        <strain evidence="5">DSM 5918</strain>
    </source>
</reference>
<feature type="signal peptide" evidence="3">
    <location>
        <begin position="1"/>
        <end position="21"/>
    </location>
</feature>
<evidence type="ECO:0000256" key="1">
    <source>
        <dbReference type="ARBA" id="ARBA00010634"/>
    </source>
</evidence>
<dbReference type="Pfam" id="PF04333">
    <property type="entry name" value="MlaA"/>
    <property type="match status" value="1"/>
</dbReference>
<dbReference type="PANTHER" id="PTHR30035:SF3">
    <property type="entry name" value="INTERMEMBRANE PHOSPHOLIPID TRANSPORT SYSTEM LIPOPROTEIN MLAA"/>
    <property type="match status" value="1"/>
</dbReference>
<evidence type="ECO:0000256" key="2">
    <source>
        <dbReference type="ARBA" id="ARBA00022729"/>
    </source>
</evidence>
<keyword evidence="2 3" id="KW-0732">Signal</keyword>
<dbReference type="AlphaFoldDB" id="A0A1I3WK97"/>
<keyword evidence="4" id="KW-0449">Lipoprotein</keyword>
<feature type="chain" id="PRO_5011739237" evidence="3">
    <location>
        <begin position="22"/>
        <end position="249"/>
    </location>
</feature>
<dbReference type="PANTHER" id="PTHR30035">
    <property type="entry name" value="LIPOPROTEIN VACJ-RELATED"/>
    <property type="match status" value="1"/>
</dbReference>
<evidence type="ECO:0000256" key="3">
    <source>
        <dbReference type="SAM" id="SignalP"/>
    </source>
</evidence>
<dbReference type="Proteomes" id="UP000198635">
    <property type="component" value="Unassembled WGS sequence"/>
</dbReference>
<dbReference type="RefSeq" id="WP_092376181.1">
    <property type="nucleotide sequence ID" value="NZ_FORX01000013.1"/>
</dbReference>
<evidence type="ECO:0000313" key="4">
    <source>
        <dbReference type="EMBL" id="SFK06886.1"/>
    </source>
</evidence>
<dbReference type="GO" id="GO:0016020">
    <property type="term" value="C:membrane"/>
    <property type="evidence" value="ECO:0007669"/>
    <property type="project" value="InterPro"/>
</dbReference>
<dbReference type="InterPro" id="IPR007428">
    <property type="entry name" value="MlaA"/>
</dbReference>
<dbReference type="PROSITE" id="PS51257">
    <property type="entry name" value="PROKAR_LIPOPROTEIN"/>
    <property type="match status" value="1"/>
</dbReference>
<sequence>MNKRLLLLCLALCMILLQGCAGKKSSPSMNQDVAAGQEYEETYGEEENGPYPDQLEGFNRGVFSFNDGFITYVFTPIDTVYTGFFPPDIRAGFGNFYRNLGYPVRLINALLQFKFDKMAKETASFALNTFFGVGGLFNITHNMPSLQSSPEDFSQTLAFYGLDSGTYLVLPILGPTTLRDAVGSVADSFAHPLSFVTPDSAKYALIGHDRANSASAKLPAYKSIKEESFDHYTSMKDVYFQYRIGLEKE</sequence>
<dbReference type="PRINTS" id="PR01805">
    <property type="entry name" value="VACJLIPOPROT"/>
</dbReference>
<evidence type="ECO:0000313" key="5">
    <source>
        <dbReference type="Proteomes" id="UP000198635"/>
    </source>
</evidence>
<protein>
    <submittedName>
        <fullName evidence="4">Phospholipid-binding lipoprotein MlaA</fullName>
    </submittedName>
</protein>
<organism evidence="4 5">
    <name type="scientific">Desulfomicrobium apsheronum</name>
    <dbReference type="NCBI Taxonomy" id="52560"/>
    <lineage>
        <taxon>Bacteria</taxon>
        <taxon>Pseudomonadati</taxon>
        <taxon>Thermodesulfobacteriota</taxon>
        <taxon>Desulfovibrionia</taxon>
        <taxon>Desulfovibrionales</taxon>
        <taxon>Desulfomicrobiaceae</taxon>
        <taxon>Desulfomicrobium</taxon>
    </lineage>
</organism>
<accession>A0A1I3WK97</accession>
<keyword evidence="5" id="KW-1185">Reference proteome</keyword>
<name>A0A1I3WK97_9BACT</name>
<dbReference type="OrthoDB" id="9785326at2"/>
<comment type="similarity">
    <text evidence="1">Belongs to the MlaA family.</text>
</comment>